<dbReference type="Proteomes" id="UP000664521">
    <property type="component" value="Unassembled WGS sequence"/>
</dbReference>
<accession>A0A8H3J426</accession>
<keyword evidence="1" id="KW-0732">Signal</keyword>
<keyword evidence="3" id="KW-1185">Reference proteome</keyword>
<sequence>MVFSQHTSPVPLLLRLLLLISFIPLTTQVDITIKFAHSYDDLEYVTCERIKPGVCCVTPHSFFQILGTTIPYIARNVTIEQLLPGDIAAVWHNRVEAYGSQLGHYHQIPGCSSKIMQTGHGPGTFDYYAPPGPLSGIFFIRDGIGGASYISVPTMQLPPTGQMATWLTMEGILGLAWGGGKWFSSDAAARMVGRGGSGVFTSFSKTKRRIVSSEKGTVFAQSPSREVYPSKIQVNGTLFEGGESNLMYTSAEGRVLNLTELMQNGV</sequence>
<dbReference type="OrthoDB" id="5406976at2759"/>
<comment type="caution">
    <text evidence="2">The sequence shown here is derived from an EMBL/GenBank/DDBJ whole genome shotgun (WGS) entry which is preliminary data.</text>
</comment>
<reference evidence="2" key="1">
    <citation type="submission" date="2021-03" db="EMBL/GenBank/DDBJ databases">
        <authorList>
            <person name="Tagirdzhanova G."/>
        </authorList>
    </citation>
    <scope>NUCLEOTIDE SEQUENCE</scope>
</reference>
<dbReference type="EMBL" id="CAJPDS010000150">
    <property type="protein sequence ID" value="CAF9940317.1"/>
    <property type="molecule type" value="Genomic_DNA"/>
</dbReference>
<name>A0A8H3J426_9LECA</name>
<dbReference type="AlphaFoldDB" id="A0A8H3J426"/>
<proteinExistence type="predicted"/>
<evidence type="ECO:0000313" key="3">
    <source>
        <dbReference type="Proteomes" id="UP000664521"/>
    </source>
</evidence>
<feature type="signal peptide" evidence="1">
    <location>
        <begin position="1"/>
        <end position="28"/>
    </location>
</feature>
<protein>
    <submittedName>
        <fullName evidence="2">Uncharacterized protein</fullName>
    </submittedName>
</protein>
<gene>
    <name evidence="2" type="ORF">HETSPECPRED_002374</name>
</gene>
<evidence type="ECO:0000256" key="1">
    <source>
        <dbReference type="SAM" id="SignalP"/>
    </source>
</evidence>
<organism evidence="2 3">
    <name type="scientific">Heterodermia speciosa</name>
    <dbReference type="NCBI Taxonomy" id="116794"/>
    <lineage>
        <taxon>Eukaryota</taxon>
        <taxon>Fungi</taxon>
        <taxon>Dikarya</taxon>
        <taxon>Ascomycota</taxon>
        <taxon>Pezizomycotina</taxon>
        <taxon>Lecanoromycetes</taxon>
        <taxon>OSLEUM clade</taxon>
        <taxon>Lecanoromycetidae</taxon>
        <taxon>Caliciales</taxon>
        <taxon>Physciaceae</taxon>
        <taxon>Heterodermia</taxon>
    </lineage>
</organism>
<evidence type="ECO:0000313" key="2">
    <source>
        <dbReference type="EMBL" id="CAF9940317.1"/>
    </source>
</evidence>
<feature type="chain" id="PRO_5034550138" evidence="1">
    <location>
        <begin position="29"/>
        <end position="266"/>
    </location>
</feature>